<keyword evidence="3" id="KW-1185">Reference proteome</keyword>
<dbReference type="AlphaFoldDB" id="A0A2P4Y8T5"/>
<evidence type="ECO:0000256" key="1">
    <source>
        <dbReference type="SAM" id="SignalP"/>
    </source>
</evidence>
<feature type="chain" id="PRO_5015106604" evidence="1">
    <location>
        <begin position="25"/>
        <end position="421"/>
    </location>
</feature>
<comment type="caution">
    <text evidence="2">The sequence shown here is derived from an EMBL/GenBank/DDBJ whole genome shotgun (WGS) entry which is preliminary data.</text>
</comment>
<proteinExistence type="predicted"/>
<name>A0A2P4Y8T5_9STRA</name>
<accession>A0A2P4Y8T5</accession>
<gene>
    <name evidence="2" type="ORF">PHPALM_8865</name>
</gene>
<sequence length="421" mass="44614">MRLTFLLSLIVTTFILINVGFTSAENVDNIDNGFRRLHAPTHVQEERGPGDIVAKFISVLKGGDDEVVAKLAKKFANPDSAFRLTDDEVAKMSVLVKKANAGDGVGLTDDEVAKFAKAFASAKKSAQLTDDQVIKLSKMIAIDSKKVKDAAKVSDDEVAKVSEMFKKANTGTTGGALFTDDVGKAFTAAQKEASLSDDQVSQLSKIFSNADIADDALKLTDDELSKMMGLIKKANADDGIVLADDELAKFAVAFGSAQKSAKITDDQVLKLSKMIASSKKVEEAVKVSDEEVAKVTEMFKKANAEATGKAKFTDDELAKIGKGFAAAQKGAGLSDEQVGKLAQLYTEAKQVASLSGPQIFKLSRELAIVALKDKKSWSILKKVMVGTLGVSVSAAVIYATVKLVTKDSAPIGPTTTTSSEA</sequence>
<reference evidence="2 3" key="1">
    <citation type="journal article" date="2017" name="Genome Biol. Evol.">
        <title>Phytophthora megakarya and P. palmivora, closely related causal agents of cacao black pod rot, underwent increases in genome sizes and gene numbers by different mechanisms.</title>
        <authorList>
            <person name="Ali S.S."/>
            <person name="Shao J."/>
            <person name="Lary D.J."/>
            <person name="Kronmiller B."/>
            <person name="Shen D."/>
            <person name="Strem M.D."/>
            <person name="Amoako-Attah I."/>
            <person name="Akrofi A.Y."/>
            <person name="Begoude B.A."/>
            <person name="Ten Hoopen G.M."/>
            <person name="Coulibaly K."/>
            <person name="Kebe B.I."/>
            <person name="Melnick R.L."/>
            <person name="Guiltinan M.J."/>
            <person name="Tyler B.M."/>
            <person name="Meinhardt L.W."/>
            <person name="Bailey B.A."/>
        </authorList>
    </citation>
    <scope>NUCLEOTIDE SEQUENCE [LARGE SCALE GENOMIC DNA]</scope>
    <source>
        <strain evidence="3">sbr112.9</strain>
    </source>
</reference>
<feature type="signal peptide" evidence="1">
    <location>
        <begin position="1"/>
        <end position="24"/>
    </location>
</feature>
<organism evidence="2 3">
    <name type="scientific">Phytophthora palmivora</name>
    <dbReference type="NCBI Taxonomy" id="4796"/>
    <lineage>
        <taxon>Eukaryota</taxon>
        <taxon>Sar</taxon>
        <taxon>Stramenopiles</taxon>
        <taxon>Oomycota</taxon>
        <taxon>Peronosporomycetes</taxon>
        <taxon>Peronosporales</taxon>
        <taxon>Peronosporaceae</taxon>
        <taxon>Phytophthora</taxon>
    </lineage>
</organism>
<dbReference type="Proteomes" id="UP000237271">
    <property type="component" value="Unassembled WGS sequence"/>
</dbReference>
<evidence type="ECO:0000313" key="3">
    <source>
        <dbReference type="Proteomes" id="UP000237271"/>
    </source>
</evidence>
<protein>
    <submittedName>
        <fullName evidence="2">Aggrecan core protein Cartilage-specific proteoglycan core protein</fullName>
    </submittedName>
</protein>
<evidence type="ECO:0000313" key="2">
    <source>
        <dbReference type="EMBL" id="POM74218.1"/>
    </source>
</evidence>
<keyword evidence="1" id="KW-0732">Signal</keyword>
<dbReference type="EMBL" id="NCKW01004911">
    <property type="protein sequence ID" value="POM74218.1"/>
    <property type="molecule type" value="Genomic_DNA"/>
</dbReference>